<keyword evidence="1" id="KW-0472">Membrane</keyword>
<evidence type="ECO:0000313" key="3">
    <source>
        <dbReference type="Proteomes" id="UP000268007"/>
    </source>
</evidence>
<dbReference type="Proteomes" id="UP000268007">
    <property type="component" value="Unassembled WGS sequence"/>
</dbReference>
<dbReference type="AlphaFoldDB" id="A0A495J076"/>
<name>A0A495J076_9SPHI</name>
<evidence type="ECO:0000313" key="2">
    <source>
        <dbReference type="EMBL" id="RKR82173.1"/>
    </source>
</evidence>
<dbReference type="EMBL" id="RBKU01000001">
    <property type="protein sequence ID" value="RKR82173.1"/>
    <property type="molecule type" value="Genomic_DNA"/>
</dbReference>
<sequence>MSNANKPTANQGYMQNLIRAEEVAITGIAVYFLTKYNLGLSIWIWIPLFLSPDISMLGYIRGEKTGAFWYNLFHHRGVALVVAALGYYLHNDICTTIGILLFAHASFDRIMDYGLKFPDSFKHTHLGWKKEKQPVAAI</sequence>
<reference evidence="2 3" key="1">
    <citation type="submission" date="2018-10" db="EMBL/GenBank/DDBJ databases">
        <title>Genomic Encyclopedia of Archaeal and Bacterial Type Strains, Phase II (KMG-II): from individual species to whole genera.</title>
        <authorList>
            <person name="Goeker M."/>
        </authorList>
    </citation>
    <scope>NUCLEOTIDE SEQUENCE [LARGE SCALE GENOMIC DNA]</scope>
    <source>
        <strain evidence="2 3">DSM 18602</strain>
    </source>
</reference>
<gene>
    <name evidence="2" type="ORF">BDD43_2344</name>
</gene>
<keyword evidence="1" id="KW-1133">Transmembrane helix</keyword>
<comment type="caution">
    <text evidence="2">The sequence shown here is derived from an EMBL/GenBank/DDBJ whole genome shotgun (WGS) entry which is preliminary data.</text>
</comment>
<accession>A0A495J076</accession>
<evidence type="ECO:0000256" key="1">
    <source>
        <dbReference type="SAM" id="Phobius"/>
    </source>
</evidence>
<organism evidence="2 3">
    <name type="scientific">Mucilaginibacter gracilis</name>
    <dbReference type="NCBI Taxonomy" id="423350"/>
    <lineage>
        <taxon>Bacteria</taxon>
        <taxon>Pseudomonadati</taxon>
        <taxon>Bacteroidota</taxon>
        <taxon>Sphingobacteriia</taxon>
        <taxon>Sphingobacteriales</taxon>
        <taxon>Sphingobacteriaceae</taxon>
        <taxon>Mucilaginibacter</taxon>
    </lineage>
</organism>
<proteinExistence type="predicted"/>
<protein>
    <submittedName>
        <fullName evidence="2">Uncharacterized protein DUF4260</fullName>
    </submittedName>
</protein>
<keyword evidence="1" id="KW-0812">Transmembrane</keyword>
<dbReference type="InterPro" id="IPR025356">
    <property type="entry name" value="DUF4260"/>
</dbReference>
<dbReference type="Pfam" id="PF14079">
    <property type="entry name" value="DUF4260"/>
    <property type="match status" value="1"/>
</dbReference>
<dbReference type="RefSeq" id="WP_211339671.1">
    <property type="nucleotide sequence ID" value="NZ_RBKU01000001.1"/>
</dbReference>
<keyword evidence="3" id="KW-1185">Reference proteome</keyword>
<feature type="transmembrane region" description="Helical" evidence="1">
    <location>
        <begin position="42"/>
        <end position="60"/>
    </location>
</feature>